<proteinExistence type="inferred from homology"/>
<keyword evidence="6" id="KW-1185">Reference proteome</keyword>
<protein>
    <submittedName>
        <fullName evidence="5">Translation initiation factor IF-1</fullName>
    </submittedName>
</protein>
<reference evidence="5 6" key="1">
    <citation type="journal article" date="2023" name="Int. J. Syst. Evol. Microbiol.">
        <title>The observation of taxonomic boundaries for the 16SrII and 16SrXXV phytoplasmas using genome-based delimitation.</title>
        <authorList>
            <person name="Rodrigues Jardim B."/>
            <person name="Tran-Nguyen L.T.T."/>
            <person name="Gambley C."/>
            <person name="Al-Sadi A.M."/>
            <person name="Al-Subhi A.M."/>
            <person name="Foissac X."/>
            <person name="Salar P."/>
            <person name="Cai H."/>
            <person name="Yang J.Y."/>
            <person name="Davis R."/>
            <person name="Jones L."/>
            <person name="Rodoni B."/>
            <person name="Constable F.E."/>
        </authorList>
    </citation>
    <scope>NUCLEOTIDE SEQUENCE [LARGE SCALE GENOMIC DNA]</scope>
    <source>
        <strain evidence="5">BAWM-155c</strain>
    </source>
</reference>
<dbReference type="Pfam" id="PF01176">
    <property type="entry name" value="eIF-1a"/>
    <property type="match status" value="1"/>
</dbReference>
<dbReference type="RefSeq" id="WP_304515309.1">
    <property type="nucleotide sequence ID" value="NZ_JAOSID010000004.1"/>
</dbReference>
<dbReference type="Proteomes" id="UP001172036">
    <property type="component" value="Unassembled WGS sequence"/>
</dbReference>
<evidence type="ECO:0000313" key="6">
    <source>
        <dbReference type="Proteomes" id="UP001172036"/>
    </source>
</evidence>
<dbReference type="InterPro" id="IPR012340">
    <property type="entry name" value="NA-bd_OB-fold"/>
</dbReference>
<evidence type="ECO:0000256" key="1">
    <source>
        <dbReference type="ARBA" id="ARBA00010939"/>
    </source>
</evidence>
<dbReference type="InterPro" id="IPR004368">
    <property type="entry name" value="TIF_IF1"/>
</dbReference>
<accession>A0ABT9DDJ4</accession>
<evidence type="ECO:0000313" key="5">
    <source>
        <dbReference type="EMBL" id="MDO8168105.1"/>
    </source>
</evidence>
<gene>
    <name evidence="5" type="ORF">OC680_01235</name>
</gene>
<evidence type="ECO:0000256" key="3">
    <source>
        <dbReference type="ARBA" id="ARBA00022917"/>
    </source>
</evidence>
<dbReference type="SUPFAM" id="SSF50249">
    <property type="entry name" value="Nucleic acid-binding proteins"/>
    <property type="match status" value="1"/>
</dbReference>
<dbReference type="EMBL" id="JAOSID010000004">
    <property type="protein sequence ID" value="MDO8168105.1"/>
    <property type="molecule type" value="Genomic_DNA"/>
</dbReference>
<keyword evidence="3" id="KW-0648">Protein biosynthesis</keyword>
<dbReference type="InterPro" id="IPR006196">
    <property type="entry name" value="RNA-binding_domain_S1_IF1"/>
</dbReference>
<feature type="domain" description="S1-like" evidence="4">
    <location>
        <begin position="10"/>
        <end position="62"/>
    </location>
</feature>
<evidence type="ECO:0000256" key="2">
    <source>
        <dbReference type="ARBA" id="ARBA00022540"/>
    </source>
</evidence>
<dbReference type="PANTHER" id="PTHR33370:SF1">
    <property type="entry name" value="TRANSLATION INITIATION FACTOR IF-1, CHLOROPLASTIC"/>
    <property type="match status" value="1"/>
</dbReference>
<evidence type="ECO:0000259" key="4">
    <source>
        <dbReference type="Pfam" id="PF01176"/>
    </source>
</evidence>
<keyword evidence="2 5" id="KW-0396">Initiation factor</keyword>
<comment type="caution">
    <text evidence="5">The sequence shown here is derived from an EMBL/GenBank/DDBJ whole genome shotgun (WGS) entry which is preliminary data.</text>
</comment>
<dbReference type="PANTHER" id="PTHR33370">
    <property type="entry name" value="TRANSLATION INITIATION FACTOR IF-1, CHLOROPLASTIC"/>
    <property type="match status" value="1"/>
</dbReference>
<name>A0ABT9DDJ4_9MOLU</name>
<dbReference type="GO" id="GO:0003743">
    <property type="term" value="F:translation initiation factor activity"/>
    <property type="evidence" value="ECO:0007669"/>
    <property type="project" value="UniProtKB-KW"/>
</dbReference>
<dbReference type="Gene3D" id="2.40.50.140">
    <property type="entry name" value="Nucleic acid-binding proteins"/>
    <property type="match status" value="1"/>
</dbReference>
<sequence length="78" mass="9121">MAHEAELLTFDARVIEILPGEKFKLKLLDDKNNHEDIIARISGKIRINNIRIILGDKVRVDCNKRIIYRYNTRKGETT</sequence>
<comment type="similarity">
    <text evidence="1">Belongs to the IF-1 family.</text>
</comment>
<organism evidence="5 6">
    <name type="scientific">Candidatus Phytoplasma melaleucae</name>
    <dbReference type="NCBI Taxonomy" id="2982630"/>
    <lineage>
        <taxon>Bacteria</taxon>
        <taxon>Bacillati</taxon>
        <taxon>Mycoplasmatota</taxon>
        <taxon>Mollicutes</taxon>
        <taxon>Acholeplasmatales</taxon>
        <taxon>Acholeplasmataceae</taxon>
        <taxon>Candidatus Phytoplasma</taxon>
    </lineage>
</organism>